<proteinExistence type="predicted"/>
<accession>A0ACB7P3P1</accession>
<evidence type="ECO:0000313" key="1">
    <source>
        <dbReference type="EMBL" id="KAH6628512.1"/>
    </source>
</evidence>
<dbReference type="EMBL" id="JAGIZQ010000005">
    <property type="protein sequence ID" value="KAH6628512.1"/>
    <property type="molecule type" value="Genomic_DNA"/>
</dbReference>
<reference evidence="1 2" key="1">
    <citation type="journal article" date="2021" name="Nat. Commun.">
        <title>Genetic determinants of endophytism in the Arabidopsis root mycobiome.</title>
        <authorList>
            <person name="Mesny F."/>
            <person name="Miyauchi S."/>
            <person name="Thiergart T."/>
            <person name="Pickel B."/>
            <person name="Atanasova L."/>
            <person name="Karlsson M."/>
            <person name="Huettel B."/>
            <person name="Barry K.W."/>
            <person name="Haridas S."/>
            <person name="Chen C."/>
            <person name="Bauer D."/>
            <person name="Andreopoulos W."/>
            <person name="Pangilinan J."/>
            <person name="LaButti K."/>
            <person name="Riley R."/>
            <person name="Lipzen A."/>
            <person name="Clum A."/>
            <person name="Drula E."/>
            <person name="Henrissat B."/>
            <person name="Kohler A."/>
            <person name="Grigoriev I.V."/>
            <person name="Martin F.M."/>
            <person name="Hacquard S."/>
        </authorList>
    </citation>
    <scope>NUCLEOTIDE SEQUENCE [LARGE SCALE GENOMIC DNA]</scope>
    <source>
        <strain evidence="1 2">MPI-SDFR-AT-0079</strain>
    </source>
</reference>
<comment type="caution">
    <text evidence="1">The sequence shown here is derived from an EMBL/GenBank/DDBJ whole genome shotgun (WGS) entry which is preliminary data.</text>
</comment>
<keyword evidence="2" id="KW-1185">Reference proteome</keyword>
<sequence>MFRVGWPGFLSGRLETKDGDACLPSAAHQTPTSVPAVVPPRPRRGLYIYSLRWCVGQRRMQQGVSRMQHIQEQEKSLQTIGPLCRCGRDSLPSNAHNMRFNPYPGVTNHTGDAGDGVKVGQRVASLLCLESDDEPNTGVGGRLARGRAHRSARVLMCHGISDSAVPLLDWHGRCDGGACMIGASHCPGVIGQSALRCLLDRLWLTLAGYHHGKKSYLGTCTYTPKHPWFCCREGRLLETQAPAMCPMLQATQNSCSEAQRQVTFRTARVHRAVGAPETGGLASIRPMPGPCKSP</sequence>
<dbReference type="Proteomes" id="UP000724584">
    <property type="component" value="Unassembled WGS sequence"/>
</dbReference>
<protein>
    <submittedName>
        <fullName evidence="1">Uncharacterized protein</fullName>
    </submittedName>
</protein>
<evidence type="ECO:0000313" key="2">
    <source>
        <dbReference type="Proteomes" id="UP000724584"/>
    </source>
</evidence>
<organism evidence="1 2">
    <name type="scientific">Chaetomium tenue</name>
    <dbReference type="NCBI Taxonomy" id="1854479"/>
    <lineage>
        <taxon>Eukaryota</taxon>
        <taxon>Fungi</taxon>
        <taxon>Dikarya</taxon>
        <taxon>Ascomycota</taxon>
        <taxon>Pezizomycotina</taxon>
        <taxon>Sordariomycetes</taxon>
        <taxon>Sordariomycetidae</taxon>
        <taxon>Sordariales</taxon>
        <taxon>Chaetomiaceae</taxon>
        <taxon>Chaetomium</taxon>
    </lineage>
</organism>
<name>A0ACB7P3P1_9PEZI</name>
<gene>
    <name evidence="1" type="ORF">F5144DRAFT_311333</name>
</gene>